<feature type="active site" description="Proton acceptor 1" evidence="5">
    <location>
        <position position="248"/>
    </location>
</feature>
<feature type="glycosylation site" description="N-linked (GlcNAc...) asparagine; partial" evidence="6">
    <location>
        <position position="202"/>
    </location>
</feature>
<feature type="active site" description="Proton donor 1" evidence="5">
    <location>
        <position position="372"/>
    </location>
</feature>
<evidence type="ECO:0000256" key="12">
    <source>
        <dbReference type="PROSITE-ProRule" id="PRU01355"/>
    </source>
</evidence>
<dbReference type="Pfam" id="PF01401">
    <property type="entry name" value="Peptidase_M2"/>
    <property type="match status" value="1"/>
</dbReference>
<feature type="binding site" evidence="9">
    <location>
        <position position="251"/>
    </location>
    <ligand>
        <name>Zn(2+)</name>
        <dbReference type="ChEBI" id="CHEBI:29105"/>
        <label>1</label>
        <note>catalytic</note>
    </ligand>
</feature>
<evidence type="ECO:0000256" key="5">
    <source>
        <dbReference type="PIRSR" id="PIRSR601548-1"/>
    </source>
</evidence>
<dbReference type="InterPro" id="IPR001548">
    <property type="entry name" value="Peptidase_M2"/>
</dbReference>
<keyword evidence="2" id="KW-0732">Signal</keyword>
<dbReference type="CDD" id="cd06461">
    <property type="entry name" value="M2_ACE"/>
    <property type="match status" value="1"/>
</dbReference>
<dbReference type="GO" id="GO:0008241">
    <property type="term" value="F:peptidyl-dipeptidase activity"/>
    <property type="evidence" value="ECO:0007669"/>
    <property type="project" value="InterPro"/>
</dbReference>
<feature type="active site" description="Proton donor 2" evidence="7">
    <location>
        <position position="372"/>
    </location>
</feature>
<comment type="cofactor">
    <cofactor evidence="13">
        <name>Zn(2+)</name>
        <dbReference type="ChEBI" id="CHEBI:29105"/>
    </cofactor>
    <text evidence="13">Binds 1 zinc ion per subunit.</text>
</comment>
<keyword evidence="3 10" id="KW-1015">Disulfide bond</keyword>
<evidence type="ECO:0000256" key="7">
    <source>
        <dbReference type="PIRSR" id="PIRSR601548-11"/>
    </source>
</evidence>
<keyword evidence="13" id="KW-0378">Hydrolase</keyword>
<dbReference type="SUPFAM" id="SSF55486">
    <property type="entry name" value="Metalloproteases ('zincins'), catalytic domain"/>
    <property type="match status" value="1"/>
</dbReference>
<keyword evidence="13" id="KW-0645">Protease</keyword>
<comment type="caution">
    <text evidence="14">The sequence shown here is derived from an EMBL/GenBank/DDBJ whole genome shotgun (WGS) entry which is preliminary data.</text>
</comment>
<keyword evidence="4 6" id="KW-0325">Glycoprotein</keyword>
<feature type="binding site" evidence="9">
    <location>
        <position position="275"/>
    </location>
    <ligand>
        <name>Zn(2+)</name>
        <dbReference type="ChEBI" id="CHEBI:29105"/>
        <label>1</label>
        <note>catalytic</note>
    </ligand>
</feature>
<keyword evidence="13" id="KW-0121">Carboxypeptidase</keyword>
<dbReference type="PROSITE" id="PS52011">
    <property type="entry name" value="PEPTIDASE_M2"/>
    <property type="match status" value="1"/>
</dbReference>
<evidence type="ECO:0000256" key="1">
    <source>
        <dbReference type="ARBA" id="ARBA00008139"/>
    </source>
</evidence>
<evidence type="ECO:0000256" key="11">
    <source>
        <dbReference type="PIRSR" id="PIRSR601548-8"/>
    </source>
</evidence>
<dbReference type="PANTHER" id="PTHR10514">
    <property type="entry name" value="ANGIOTENSIN-CONVERTING ENZYME"/>
    <property type="match status" value="1"/>
</dbReference>
<dbReference type="AlphaFoldDB" id="A0AAD8E1W4"/>
<evidence type="ECO:0000256" key="6">
    <source>
        <dbReference type="PIRSR" id="PIRSR601548-10"/>
    </source>
</evidence>
<dbReference type="GO" id="GO:0004180">
    <property type="term" value="F:carboxypeptidase activity"/>
    <property type="evidence" value="ECO:0007669"/>
    <property type="project" value="UniProtKB-KW"/>
</dbReference>
<proteinExistence type="inferred from homology"/>
<keyword evidence="13" id="KW-0482">Metalloprotease</keyword>
<dbReference type="Gene3D" id="1.10.1370.30">
    <property type="match status" value="1"/>
</dbReference>
<keyword evidence="9 13" id="KW-0862">Zinc</keyword>
<keyword evidence="15" id="KW-1185">Reference proteome</keyword>
<feature type="binding site" evidence="8">
    <location>
        <position position="381"/>
    </location>
    <ligand>
        <name>chloride</name>
        <dbReference type="ChEBI" id="CHEBI:17996"/>
        <label>1</label>
    </ligand>
</feature>
<reference evidence="14" key="2">
    <citation type="submission" date="2023-05" db="EMBL/GenBank/DDBJ databases">
        <authorList>
            <person name="Fouks B."/>
        </authorList>
    </citation>
    <scope>NUCLEOTIDE SEQUENCE</scope>
    <source>
        <strain evidence="14">Stay&amp;Tobe</strain>
        <tissue evidence="14">Testes</tissue>
    </source>
</reference>
<protein>
    <recommendedName>
        <fullName evidence="13">Angiotensin-converting enzyme</fullName>
        <ecNumber evidence="13">3.4.-.-</ecNumber>
    </recommendedName>
</protein>
<keyword evidence="9 13" id="KW-0479">Metal-binding</keyword>
<evidence type="ECO:0000313" key="14">
    <source>
        <dbReference type="EMBL" id="KAJ9574315.1"/>
    </source>
</evidence>
<evidence type="ECO:0000313" key="15">
    <source>
        <dbReference type="Proteomes" id="UP001233999"/>
    </source>
</evidence>
<comment type="caution">
    <text evidence="12">Lacks conserved residue(s) required for the propagation of feature annotation.</text>
</comment>
<reference evidence="14" key="1">
    <citation type="journal article" date="2023" name="IScience">
        <title>Live-bearing cockroach genome reveals convergent evolutionary mechanisms linked to viviparity in insects and beyond.</title>
        <authorList>
            <person name="Fouks B."/>
            <person name="Harrison M.C."/>
            <person name="Mikhailova A.A."/>
            <person name="Marchal E."/>
            <person name="English S."/>
            <person name="Carruthers M."/>
            <person name="Jennings E.C."/>
            <person name="Chiamaka E.L."/>
            <person name="Frigard R.A."/>
            <person name="Pippel M."/>
            <person name="Attardo G.M."/>
            <person name="Benoit J.B."/>
            <person name="Bornberg-Bauer E."/>
            <person name="Tobe S.S."/>
        </authorList>
    </citation>
    <scope>NUCLEOTIDE SEQUENCE</scope>
    <source>
        <strain evidence="14">Stay&amp;Tobe</strain>
    </source>
</reference>
<accession>A0AAD8E1W4</accession>
<feature type="active site" description="Proton acceptor 2" evidence="7">
    <location>
        <position position="248"/>
    </location>
</feature>
<name>A0AAD8E1W4_DIPPU</name>
<dbReference type="GO" id="GO:0046872">
    <property type="term" value="F:metal ion binding"/>
    <property type="evidence" value="ECO:0007669"/>
    <property type="project" value="UniProtKB-KW"/>
</dbReference>
<feature type="disulfide bond" evidence="10">
    <location>
        <begin position="397"/>
        <end position="418"/>
    </location>
</feature>
<feature type="binding site" evidence="11">
    <location>
        <position position="275"/>
    </location>
    <ligand>
        <name>Zn(2+)</name>
        <dbReference type="ChEBI" id="CHEBI:29105"/>
        <label>2</label>
        <note>catalytic</note>
    </ligand>
</feature>
<evidence type="ECO:0000256" key="4">
    <source>
        <dbReference type="ARBA" id="ARBA00023180"/>
    </source>
</evidence>
<dbReference type="PANTHER" id="PTHR10514:SF27">
    <property type="entry name" value="ANGIOTENSIN-CONVERTING ENZYME"/>
    <property type="match status" value="1"/>
</dbReference>
<dbReference type="EMBL" id="JASPKZ010010489">
    <property type="protein sequence ID" value="KAJ9574315.1"/>
    <property type="molecule type" value="Genomic_DNA"/>
</dbReference>
<dbReference type="GO" id="GO:0016020">
    <property type="term" value="C:membrane"/>
    <property type="evidence" value="ECO:0007669"/>
    <property type="project" value="InterPro"/>
</dbReference>
<dbReference type="GO" id="GO:0008237">
    <property type="term" value="F:metallopeptidase activity"/>
    <property type="evidence" value="ECO:0007669"/>
    <property type="project" value="UniProtKB-KW"/>
</dbReference>
<dbReference type="PRINTS" id="PR00791">
    <property type="entry name" value="PEPDIPTASEA"/>
</dbReference>
<evidence type="ECO:0000256" key="8">
    <source>
        <dbReference type="PIRSR" id="PIRSR601548-2"/>
    </source>
</evidence>
<evidence type="ECO:0000256" key="3">
    <source>
        <dbReference type="ARBA" id="ARBA00023157"/>
    </source>
</evidence>
<feature type="disulfide bond" evidence="10">
    <location>
        <begin position="20"/>
        <end position="25"/>
    </location>
</feature>
<evidence type="ECO:0000256" key="9">
    <source>
        <dbReference type="PIRSR" id="PIRSR601548-3"/>
    </source>
</evidence>
<feature type="binding site" evidence="9">
    <location>
        <position position="247"/>
    </location>
    <ligand>
        <name>Zn(2+)</name>
        <dbReference type="ChEBI" id="CHEBI:29105"/>
        <label>1</label>
        <note>catalytic</note>
    </ligand>
</feature>
<dbReference type="GO" id="GO:0006508">
    <property type="term" value="P:proteolysis"/>
    <property type="evidence" value="ECO:0007669"/>
    <property type="project" value="UniProtKB-KW"/>
</dbReference>
<gene>
    <name evidence="14" type="ORF">L9F63_026039</name>
</gene>
<comment type="similarity">
    <text evidence="1 12 13">Belongs to the peptidase M2 family.</text>
</comment>
<organism evidence="14 15">
    <name type="scientific">Diploptera punctata</name>
    <name type="common">Pacific beetle cockroach</name>
    <dbReference type="NCBI Taxonomy" id="6984"/>
    <lineage>
        <taxon>Eukaryota</taxon>
        <taxon>Metazoa</taxon>
        <taxon>Ecdysozoa</taxon>
        <taxon>Arthropoda</taxon>
        <taxon>Hexapoda</taxon>
        <taxon>Insecta</taxon>
        <taxon>Pterygota</taxon>
        <taxon>Neoptera</taxon>
        <taxon>Polyneoptera</taxon>
        <taxon>Dictyoptera</taxon>
        <taxon>Blattodea</taxon>
        <taxon>Blaberoidea</taxon>
        <taxon>Blaberidae</taxon>
        <taxon>Diplopterinae</taxon>
        <taxon>Diploptera</taxon>
    </lineage>
</organism>
<feature type="binding site" evidence="11">
    <location>
        <position position="247"/>
    </location>
    <ligand>
        <name>Zn(2+)</name>
        <dbReference type="ChEBI" id="CHEBI:29105"/>
        <label>2</label>
        <note>catalytic</note>
    </ligand>
</feature>
<feature type="disulfide bond" evidence="10 12">
    <location>
        <begin position="216"/>
        <end position="234"/>
    </location>
</feature>
<dbReference type="EC" id="3.4.-.-" evidence="13"/>
<dbReference type="Proteomes" id="UP001233999">
    <property type="component" value="Unassembled WGS sequence"/>
</dbReference>
<evidence type="ECO:0000256" key="2">
    <source>
        <dbReference type="ARBA" id="ARBA00022729"/>
    </source>
</evidence>
<feature type="binding site" evidence="11">
    <location>
        <position position="251"/>
    </location>
    <ligand>
        <name>Zn(2+)</name>
        <dbReference type="ChEBI" id="CHEBI:29105"/>
        <label>2</label>
        <note>catalytic</note>
    </ligand>
</feature>
<evidence type="ECO:0000256" key="13">
    <source>
        <dbReference type="RuleBase" id="RU361144"/>
    </source>
</evidence>
<evidence type="ECO:0000256" key="10">
    <source>
        <dbReference type="PIRSR" id="PIRSR601548-4"/>
    </source>
</evidence>
<feature type="non-terminal residue" evidence="14">
    <location>
        <position position="1"/>
    </location>
</feature>
<sequence>LSLSTLLGRMQQIYSNAQVCESDVCYHGEPDLDRLMQTSRDPALLLWSWQEWRRAVGPPIRMLYPAVVNLMNQGARNNGYSDIGECWREELETPDLEQVVEELYRQVEPLYKLLHAVVRYRLGQLYGTELVPPTEPIPAHLLGNMWAQKWEALLDLLLPGHRTTDLTTALRMKNYTTHSMLKCAEDFYTSLGLEPMTPTFWNKSILTKPAGYNGTCHGTAANMFVQDDYRMVICAEVSAEDFYVIHHEMGHVEYYMAYKNQPVIFQDGATSALQESVGDAIMYGVMTSSHMERLGLGSQQDEFVNLLRQALSKIPQLPFGLLVDRWRWSVFRGDISPEQYNNAWWELRRSYQGVMPPVERTEDDFDPAAKFHIPDNTPYIRYFLSEILQVQMFKAMCEATLVGMTDSSVPFNIPLHQCDIYGSKQAGSKLRGMMSLGSSKPWYEALQILTGTSDYDVSPLLEYYAPVYLWLQQQVEQFQIPVGWD</sequence>